<organism evidence="3 4">
    <name type="scientific">Nitrosospira multiformis</name>
    <dbReference type="NCBI Taxonomy" id="1231"/>
    <lineage>
        <taxon>Bacteria</taxon>
        <taxon>Pseudomonadati</taxon>
        <taxon>Pseudomonadota</taxon>
        <taxon>Betaproteobacteria</taxon>
        <taxon>Nitrosomonadales</taxon>
        <taxon>Nitrosomonadaceae</taxon>
        <taxon>Nitrosospira</taxon>
    </lineage>
</organism>
<reference evidence="3 4" key="1">
    <citation type="submission" date="2016-10" db="EMBL/GenBank/DDBJ databases">
        <authorList>
            <person name="de Groot N.N."/>
        </authorList>
    </citation>
    <scope>NUCLEOTIDE SEQUENCE [LARGE SCALE GENOMIC DNA]</scope>
    <source>
        <strain evidence="3 4">Nl18</strain>
    </source>
</reference>
<dbReference type="Proteomes" id="UP000183898">
    <property type="component" value="Unassembled WGS sequence"/>
</dbReference>
<dbReference type="InterPro" id="IPR012347">
    <property type="entry name" value="Ferritin-like"/>
</dbReference>
<gene>
    <name evidence="3" type="ORF">SAMN05216404_10112</name>
</gene>
<feature type="chain" id="PRO_5010205587" evidence="1">
    <location>
        <begin position="23"/>
        <end position="176"/>
    </location>
</feature>
<evidence type="ECO:0000313" key="4">
    <source>
        <dbReference type="Proteomes" id="UP000183898"/>
    </source>
</evidence>
<dbReference type="PANTHER" id="PTHR38593:SF1">
    <property type="entry name" value="BLR2558 PROTEIN"/>
    <property type="match status" value="1"/>
</dbReference>
<sequence length="176" mass="19122">MKKSVVLAMALMLPAFTVSVQAADTQGALTDAEIAHIVVTANTADIENGNLAKTKASNEDVRGYAQRMIADHTDSNQQATELAKKLNLTPKDNAISQSLQDDAKASLEKLKGLSGKEFDKAYIDGEIALHKKVIDVADNKLVPNVKNEELKALLIQTRPTLVSHREHAEKIKPTLK</sequence>
<dbReference type="RefSeq" id="WP_074743578.1">
    <property type="nucleotide sequence ID" value="NZ_FOCT01000001.1"/>
</dbReference>
<feature type="signal peptide" evidence="1">
    <location>
        <begin position="1"/>
        <end position="22"/>
    </location>
</feature>
<dbReference type="AlphaFoldDB" id="A0A1H8ASI4"/>
<evidence type="ECO:0000313" key="3">
    <source>
        <dbReference type="EMBL" id="SEM73523.1"/>
    </source>
</evidence>
<dbReference type="EMBL" id="FOCT01000001">
    <property type="protein sequence ID" value="SEM73523.1"/>
    <property type="molecule type" value="Genomic_DNA"/>
</dbReference>
<feature type="domain" description="DUF4142" evidence="2">
    <location>
        <begin position="30"/>
        <end position="171"/>
    </location>
</feature>
<dbReference type="Pfam" id="PF13628">
    <property type="entry name" value="DUF4142"/>
    <property type="match status" value="1"/>
</dbReference>
<dbReference type="Gene3D" id="1.20.1260.10">
    <property type="match status" value="1"/>
</dbReference>
<evidence type="ECO:0000256" key="1">
    <source>
        <dbReference type="SAM" id="SignalP"/>
    </source>
</evidence>
<dbReference type="PANTHER" id="PTHR38593">
    <property type="entry name" value="BLR2558 PROTEIN"/>
    <property type="match status" value="1"/>
</dbReference>
<protein>
    <submittedName>
        <fullName evidence="3">Putative membrane protein</fullName>
    </submittedName>
</protein>
<name>A0A1H8ASI4_9PROT</name>
<proteinExistence type="predicted"/>
<accession>A0A1H8ASI4</accession>
<evidence type="ECO:0000259" key="2">
    <source>
        <dbReference type="Pfam" id="PF13628"/>
    </source>
</evidence>
<keyword evidence="1" id="KW-0732">Signal</keyword>
<dbReference type="InterPro" id="IPR025419">
    <property type="entry name" value="DUF4142"/>
</dbReference>